<evidence type="ECO:0000313" key="3">
    <source>
        <dbReference type="EMBL" id="TWT65199.1"/>
    </source>
</evidence>
<name>A0A5C5XRD9_9BACT</name>
<feature type="transmembrane region" description="Helical" evidence="2">
    <location>
        <begin position="85"/>
        <end position="104"/>
    </location>
</feature>
<evidence type="ECO:0000256" key="1">
    <source>
        <dbReference type="SAM" id="MobiDB-lite"/>
    </source>
</evidence>
<keyword evidence="4" id="KW-1185">Reference proteome</keyword>
<dbReference type="AlphaFoldDB" id="A0A5C5XRD9"/>
<evidence type="ECO:0000313" key="4">
    <source>
        <dbReference type="Proteomes" id="UP000318053"/>
    </source>
</evidence>
<reference evidence="3 4" key="1">
    <citation type="submission" date="2019-02" db="EMBL/GenBank/DDBJ databases">
        <title>Deep-cultivation of Planctomycetes and their phenomic and genomic characterization uncovers novel biology.</title>
        <authorList>
            <person name="Wiegand S."/>
            <person name="Jogler M."/>
            <person name="Boedeker C."/>
            <person name="Pinto D."/>
            <person name="Vollmers J."/>
            <person name="Rivas-Marin E."/>
            <person name="Kohn T."/>
            <person name="Peeters S.H."/>
            <person name="Heuer A."/>
            <person name="Rast P."/>
            <person name="Oberbeckmann S."/>
            <person name="Bunk B."/>
            <person name="Jeske O."/>
            <person name="Meyerdierks A."/>
            <person name="Storesund J.E."/>
            <person name="Kallscheuer N."/>
            <person name="Luecker S."/>
            <person name="Lage O.M."/>
            <person name="Pohl T."/>
            <person name="Merkel B.J."/>
            <person name="Hornburger P."/>
            <person name="Mueller R.-W."/>
            <person name="Bruemmer F."/>
            <person name="Labrenz M."/>
            <person name="Spormann A.M."/>
            <person name="Op Den Camp H."/>
            <person name="Overmann J."/>
            <person name="Amann R."/>
            <person name="Jetten M.S.M."/>
            <person name="Mascher T."/>
            <person name="Medema M.H."/>
            <person name="Devos D.P."/>
            <person name="Kaster A.-K."/>
            <person name="Ovreas L."/>
            <person name="Rohde M."/>
            <person name="Galperin M.Y."/>
            <person name="Jogler C."/>
        </authorList>
    </citation>
    <scope>NUCLEOTIDE SEQUENCE [LARGE SCALE GENOMIC DNA]</scope>
    <source>
        <strain evidence="3 4">CA85</strain>
    </source>
</reference>
<feature type="transmembrane region" description="Helical" evidence="2">
    <location>
        <begin position="12"/>
        <end position="32"/>
    </location>
</feature>
<dbReference type="EMBL" id="SJPK01000007">
    <property type="protein sequence ID" value="TWT65199.1"/>
    <property type="molecule type" value="Genomic_DNA"/>
</dbReference>
<feature type="transmembrane region" description="Helical" evidence="2">
    <location>
        <begin position="125"/>
        <end position="145"/>
    </location>
</feature>
<accession>A0A5C5XRD9</accession>
<dbReference type="RefSeq" id="WP_186774954.1">
    <property type="nucleotide sequence ID" value="NZ_SJPK01000007.1"/>
</dbReference>
<comment type="caution">
    <text evidence="3">The sequence shown here is derived from an EMBL/GenBank/DDBJ whole genome shotgun (WGS) entry which is preliminary data.</text>
</comment>
<keyword evidence="2" id="KW-1133">Transmembrane helix</keyword>
<gene>
    <name evidence="3" type="ORF">CA85_31080</name>
</gene>
<feature type="region of interest" description="Disordered" evidence="1">
    <location>
        <begin position="261"/>
        <end position="291"/>
    </location>
</feature>
<organism evidence="3 4">
    <name type="scientific">Allorhodopirellula solitaria</name>
    <dbReference type="NCBI Taxonomy" id="2527987"/>
    <lineage>
        <taxon>Bacteria</taxon>
        <taxon>Pseudomonadati</taxon>
        <taxon>Planctomycetota</taxon>
        <taxon>Planctomycetia</taxon>
        <taxon>Pirellulales</taxon>
        <taxon>Pirellulaceae</taxon>
        <taxon>Allorhodopirellula</taxon>
    </lineage>
</organism>
<proteinExistence type="predicted"/>
<evidence type="ECO:0000256" key="2">
    <source>
        <dbReference type="SAM" id="Phobius"/>
    </source>
</evidence>
<feature type="transmembrane region" description="Helical" evidence="2">
    <location>
        <begin position="44"/>
        <end position="65"/>
    </location>
</feature>
<keyword evidence="2" id="KW-0812">Transmembrane</keyword>
<sequence length="300" mass="33083">MPQLPIDLECLVSAQLTGPSCGRMFLYGLILVWTLTKPDRISQLLWTVFVIVAGYIGLGVIHGVTETRSMAANGYFSGSVWTRDSTLAHAWVLAALVCLTQVLVQFRERNVRFTRQMCQFMIADLMMMTTVIAIFAAAVLWTPLIQHGPSFWLGMLVIGAVVPTLVIGLRFDGGSSGWVRCSVAVAAAGLLSLGLGWAESRLVQPGKIDFAEAAVRYGCLIAAMMTPRLIEQSVTAAHRWFASRLHLFRIPRHRRPALDADRFEILPDAQPDPPRMPRSPSRRADPTAAQQAQWTVDLIA</sequence>
<feature type="transmembrane region" description="Helical" evidence="2">
    <location>
        <begin position="178"/>
        <end position="198"/>
    </location>
</feature>
<dbReference type="Proteomes" id="UP000318053">
    <property type="component" value="Unassembled WGS sequence"/>
</dbReference>
<keyword evidence="2" id="KW-0472">Membrane</keyword>
<protein>
    <submittedName>
        <fullName evidence="3">Uncharacterized protein</fullName>
    </submittedName>
</protein>
<feature type="transmembrane region" description="Helical" evidence="2">
    <location>
        <begin position="151"/>
        <end position="171"/>
    </location>
</feature>